<dbReference type="Pfam" id="PF03450">
    <property type="entry name" value="CO_deh_flav_C"/>
    <property type="match status" value="1"/>
</dbReference>
<keyword evidence="2 4" id="KW-0560">Oxidoreductase</keyword>
<proteinExistence type="predicted"/>
<name>A0ABZ3J9W7_SPOA4</name>
<evidence type="ECO:0000256" key="2">
    <source>
        <dbReference type="ARBA" id="ARBA00023002"/>
    </source>
</evidence>
<dbReference type="Gene3D" id="3.30.390.50">
    <property type="entry name" value="CO dehydrogenase flavoprotein, C-terminal domain"/>
    <property type="match status" value="1"/>
</dbReference>
<feature type="domain" description="FAD-binding PCMH-type" evidence="3">
    <location>
        <begin position="1"/>
        <end position="168"/>
    </location>
</feature>
<keyword evidence="5" id="KW-1185">Reference proteome</keyword>
<dbReference type="InterPro" id="IPR016169">
    <property type="entry name" value="FAD-bd_PCMH_sub2"/>
</dbReference>
<dbReference type="SMART" id="SM01092">
    <property type="entry name" value="CO_deh_flav_C"/>
    <property type="match status" value="1"/>
</dbReference>
<dbReference type="InterPro" id="IPR036683">
    <property type="entry name" value="CO_DH_flav_C_dom_sf"/>
</dbReference>
<organism evidence="4 5">
    <name type="scientific">Sporomusa acidovorans (strain ATCC 49682 / DSM 3132 / Mol)</name>
    <dbReference type="NCBI Taxonomy" id="1123286"/>
    <lineage>
        <taxon>Bacteria</taxon>
        <taxon>Bacillati</taxon>
        <taxon>Bacillota</taxon>
        <taxon>Negativicutes</taxon>
        <taxon>Selenomonadales</taxon>
        <taxon>Sporomusaceae</taxon>
        <taxon>Sporomusa</taxon>
    </lineage>
</organism>
<evidence type="ECO:0000313" key="4">
    <source>
        <dbReference type="EMBL" id="XFO74682.1"/>
    </source>
</evidence>
<evidence type="ECO:0000256" key="1">
    <source>
        <dbReference type="ARBA" id="ARBA00022630"/>
    </source>
</evidence>
<dbReference type="SUPFAM" id="SSF55447">
    <property type="entry name" value="CO dehydrogenase flavoprotein C-terminal domain-like"/>
    <property type="match status" value="1"/>
</dbReference>
<evidence type="ECO:0000313" key="5">
    <source>
        <dbReference type="Proteomes" id="UP000216052"/>
    </source>
</evidence>
<protein>
    <submittedName>
        <fullName evidence="4">Nicotinate dehydrogenase FAD-subunit</fullName>
        <ecNumber evidence="4">1.17.1.5</ecNumber>
    </submittedName>
</protein>
<keyword evidence="1" id="KW-0285">Flavoprotein</keyword>
<sequence>MAGYKIAGFLELKDVLQEVRHTCAKIAFISGGTDFINNNEGKNAELVIDLSQVADLKYIKDLGTEIRIGGGTTFACLAASPVIKAKVSALAQAAGRVGSVQIRNRATIGGNIASGSPAGDSLPVLAALDASIQVDGINGPRKLSLAETLLGLQEKEIITEIVIPTSPERRSAFVKIGSRSQVTIAKLSLAASITYNSSKRLIVAGKAAMGAIGKIPVCPLALQQFFSQRVVDESFADDLAQLLIQTVDEMIAGRASHPYKRSAVKGLAYDLTAVLFDVCKQN</sequence>
<dbReference type="RefSeq" id="WP_093793226.1">
    <property type="nucleotide sequence ID" value="NZ_CP155571.1"/>
</dbReference>
<dbReference type="SUPFAM" id="SSF56176">
    <property type="entry name" value="FAD-binding/transporter-associated domain-like"/>
    <property type="match status" value="1"/>
</dbReference>
<dbReference type="InterPro" id="IPR005107">
    <property type="entry name" value="CO_DH_flav_C"/>
</dbReference>
<dbReference type="Proteomes" id="UP000216052">
    <property type="component" value="Chromosome"/>
</dbReference>
<gene>
    <name evidence="4" type="primary">ndhF_3</name>
    <name evidence="4" type="ORF">SPACI_047930</name>
</gene>
<reference evidence="4" key="1">
    <citation type="submission" date="2024-05" db="EMBL/GenBank/DDBJ databases">
        <title>Isolation and characterization of Sporomusa carbonis sp. nov., a carboxydotrophic hydrogenogen in the genus of Sporomusa isolated from a charcoal burning pile.</title>
        <authorList>
            <person name="Boeer T."/>
            <person name="Rosenbaum F."/>
            <person name="Eysell L."/>
            <person name="Mueller V."/>
            <person name="Daniel R."/>
            <person name="Poehlein A."/>
        </authorList>
    </citation>
    <scope>NUCLEOTIDE SEQUENCE [LARGE SCALE GENOMIC DNA]</scope>
    <source>
        <strain evidence="4">DSM 3132</strain>
    </source>
</reference>
<dbReference type="PROSITE" id="PS51387">
    <property type="entry name" value="FAD_PCMH"/>
    <property type="match status" value="1"/>
</dbReference>
<dbReference type="InterPro" id="IPR016166">
    <property type="entry name" value="FAD-bd_PCMH"/>
</dbReference>
<dbReference type="EC" id="1.17.1.5" evidence="4"/>
<dbReference type="GO" id="GO:0050138">
    <property type="term" value="F:nicotinate dehydrogenase activity"/>
    <property type="evidence" value="ECO:0007669"/>
    <property type="project" value="UniProtKB-EC"/>
</dbReference>
<dbReference type="InterPro" id="IPR002346">
    <property type="entry name" value="Mopterin_DH_FAD-bd"/>
</dbReference>
<evidence type="ECO:0000259" key="3">
    <source>
        <dbReference type="PROSITE" id="PS51387"/>
    </source>
</evidence>
<dbReference type="Gene3D" id="3.30.465.10">
    <property type="match status" value="1"/>
</dbReference>
<dbReference type="InterPro" id="IPR036318">
    <property type="entry name" value="FAD-bd_PCMH-like_sf"/>
</dbReference>
<dbReference type="PANTHER" id="PTHR42659:SF9">
    <property type="entry name" value="XANTHINE DEHYDROGENASE FAD-BINDING SUBUNIT XDHB-RELATED"/>
    <property type="match status" value="1"/>
</dbReference>
<accession>A0ABZ3J9W7</accession>
<dbReference type="Pfam" id="PF00941">
    <property type="entry name" value="FAD_binding_5"/>
    <property type="match status" value="1"/>
</dbReference>
<dbReference type="PANTHER" id="PTHR42659">
    <property type="entry name" value="XANTHINE DEHYDROGENASE SUBUNIT C-RELATED"/>
    <property type="match status" value="1"/>
</dbReference>
<dbReference type="InterPro" id="IPR051312">
    <property type="entry name" value="Diverse_Substr_Oxidored"/>
</dbReference>
<dbReference type="EMBL" id="CP155571">
    <property type="protein sequence ID" value="XFO74682.1"/>
    <property type="molecule type" value="Genomic_DNA"/>
</dbReference>